<dbReference type="InterPro" id="IPR011527">
    <property type="entry name" value="ABC1_TM_dom"/>
</dbReference>
<evidence type="ECO:0000256" key="5">
    <source>
        <dbReference type="ARBA" id="ARBA00022989"/>
    </source>
</evidence>
<feature type="transmembrane region" description="Helical" evidence="8">
    <location>
        <begin position="181"/>
        <end position="206"/>
    </location>
</feature>
<keyword evidence="4" id="KW-0067">ATP-binding</keyword>
<dbReference type="SUPFAM" id="SSF90123">
    <property type="entry name" value="ABC transporter transmembrane region"/>
    <property type="match status" value="1"/>
</dbReference>
<accession>A0A9D3MMU1</accession>
<evidence type="ECO:0000256" key="4">
    <source>
        <dbReference type="ARBA" id="ARBA00022840"/>
    </source>
</evidence>
<evidence type="ECO:0000256" key="6">
    <source>
        <dbReference type="ARBA" id="ARBA00023136"/>
    </source>
</evidence>
<dbReference type="FunFam" id="1.20.1560.10:FF:000012">
    <property type="entry name" value="ATP binding cassette subfamily C member 5"/>
    <property type="match status" value="1"/>
</dbReference>
<dbReference type="PROSITE" id="PS50929">
    <property type="entry name" value="ABC_TM1F"/>
    <property type="match status" value="1"/>
</dbReference>
<dbReference type="PANTHER" id="PTHR24223">
    <property type="entry name" value="ATP-BINDING CASSETTE SUB-FAMILY C"/>
    <property type="match status" value="1"/>
</dbReference>
<keyword evidence="5 8" id="KW-1133">Transmembrane helix</keyword>
<feature type="region of interest" description="Disordered" evidence="7">
    <location>
        <begin position="1"/>
        <end position="30"/>
    </location>
</feature>
<evidence type="ECO:0000313" key="10">
    <source>
        <dbReference type="EMBL" id="KAG5851824.1"/>
    </source>
</evidence>
<dbReference type="InterPro" id="IPR036640">
    <property type="entry name" value="ABC1_TM_sf"/>
</dbReference>
<organism evidence="10 11">
    <name type="scientific">Anguilla anguilla</name>
    <name type="common">European freshwater eel</name>
    <name type="synonym">Muraena anguilla</name>
    <dbReference type="NCBI Taxonomy" id="7936"/>
    <lineage>
        <taxon>Eukaryota</taxon>
        <taxon>Metazoa</taxon>
        <taxon>Chordata</taxon>
        <taxon>Craniata</taxon>
        <taxon>Vertebrata</taxon>
        <taxon>Euteleostomi</taxon>
        <taxon>Actinopterygii</taxon>
        <taxon>Neopterygii</taxon>
        <taxon>Teleostei</taxon>
        <taxon>Anguilliformes</taxon>
        <taxon>Anguillidae</taxon>
        <taxon>Anguilla</taxon>
    </lineage>
</organism>
<keyword evidence="3" id="KW-0547">Nucleotide-binding</keyword>
<dbReference type="InterPro" id="IPR050173">
    <property type="entry name" value="ABC_transporter_C-like"/>
</dbReference>
<feature type="transmembrane region" description="Helical" evidence="8">
    <location>
        <begin position="278"/>
        <end position="300"/>
    </location>
</feature>
<evidence type="ECO:0000256" key="8">
    <source>
        <dbReference type="SAM" id="Phobius"/>
    </source>
</evidence>
<dbReference type="Gene3D" id="1.20.1560.10">
    <property type="entry name" value="ABC transporter type 1, transmembrane domain"/>
    <property type="match status" value="1"/>
</dbReference>
<dbReference type="GO" id="GO:0140359">
    <property type="term" value="F:ABC-type transporter activity"/>
    <property type="evidence" value="ECO:0007669"/>
    <property type="project" value="InterPro"/>
</dbReference>
<protein>
    <recommendedName>
        <fullName evidence="9">ABC transmembrane type-1 domain-containing protein</fullName>
    </recommendedName>
</protein>
<dbReference type="AlphaFoldDB" id="A0A9D3MMU1"/>
<dbReference type="EMBL" id="JAFIRN010000003">
    <property type="protein sequence ID" value="KAG5851824.1"/>
    <property type="molecule type" value="Genomic_DNA"/>
</dbReference>
<feature type="transmembrane region" description="Helical" evidence="8">
    <location>
        <begin position="143"/>
        <end position="169"/>
    </location>
</feature>
<dbReference type="PANTHER" id="PTHR24223:SF355">
    <property type="entry name" value="MULTIDRUG RESISTANCE-ASSOCIATED PROTEIN 5"/>
    <property type="match status" value="1"/>
</dbReference>
<gene>
    <name evidence="10" type="ORF">ANANG_G00055890</name>
</gene>
<evidence type="ECO:0000256" key="2">
    <source>
        <dbReference type="ARBA" id="ARBA00022692"/>
    </source>
</evidence>
<proteinExistence type="predicted"/>
<evidence type="ECO:0000256" key="3">
    <source>
        <dbReference type="ARBA" id="ARBA00022741"/>
    </source>
</evidence>
<evidence type="ECO:0000256" key="7">
    <source>
        <dbReference type="SAM" id="MobiDB-lite"/>
    </source>
</evidence>
<sequence length="382" mass="42746">MHPDVLESVGRVEGLSLSSPETPPDPEEEEVEAEMMRAVKRKGRYRKSLQLLKPFRITHKHQHPVDNAGLFSFMTLHWLSPLALRAHRASSLSMEDVWGLSCHEASDTNCQRLETLWHEELKAQGKEKASLGRVCWRFCQTRMLVAVFSLLITMVAGFVGPALLIRALLEYSQSPEDRLLFGLSLVGGIFLMELTRSWSLALVWAVNYRTAIRLRGAALTFAFQKILRLRSTKDISPGELVNMCSSDGQRLFEAATMGCLLAGGPLVAILGLSYTCTFLGPTALVGSAIFIFFYPSMTLASRLTAYFRKKCLLVTDRRVRLMNEILGSIKAIKMCCWEAAFARNVHRESLDTARFPYAVTTSPGDFATADTAFTSCFRFQDV</sequence>
<name>A0A9D3MMU1_ANGAN</name>
<keyword evidence="6 8" id="KW-0472">Membrane</keyword>
<feature type="domain" description="ABC transmembrane type-1" evidence="9">
    <location>
        <begin position="144"/>
        <end position="354"/>
    </location>
</feature>
<evidence type="ECO:0000256" key="1">
    <source>
        <dbReference type="ARBA" id="ARBA00022448"/>
    </source>
</evidence>
<evidence type="ECO:0000259" key="9">
    <source>
        <dbReference type="PROSITE" id="PS50929"/>
    </source>
</evidence>
<keyword evidence="2 8" id="KW-0812">Transmembrane</keyword>
<dbReference type="GO" id="GO:0016020">
    <property type="term" value="C:membrane"/>
    <property type="evidence" value="ECO:0007669"/>
    <property type="project" value="InterPro"/>
</dbReference>
<dbReference type="Proteomes" id="UP001044222">
    <property type="component" value="Unassembled WGS sequence"/>
</dbReference>
<dbReference type="GO" id="GO:0005524">
    <property type="term" value="F:ATP binding"/>
    <property type="evidence" value="ECO:0007669"/>
    <property type="project" value="UniProtKB-KW"/>
</dbReference>
<comment type="caution">
    <text evidence="10">The sequence shown here is derived from an EMBL/GenBank/DDBJ whole genome shotgun (WGS) entry which is preliminary data.</text>
</comment>
<reference evidence="10" key="1">
    <citation type="submission" date="2021-01" db="EMBL/GenBank/DDBJ databases">
        <title>A chromosome-scale assembly of European eel, Anguilla anguilla.</title>
        <authorList>
            <person name="Henkel C."/>
            <person name="Jong-Raadsen S.A."/>
            <person name="Dufour S."/>
            <person name="Weltzien F.-A."/>
            <person name="Palstra A.P."/>
            <person name="Pelster B."/>
            <person name="Spaink H.P."/>
            <person name="Van Den Thillart G.E."/>
            <person name="Jansen H."/>
            <person name="Zahm M."/>
            <person name="Klopp C."/>
            <person name="Cedric C."/>
            <person name="Louis A."/>
            <person name="Berthelot C."/>
            <person name="Parey E."/>
            <person name="Roest Crollius H."/>
            <person name="Montfort J."/>
            <person name="Robinson-Rechavi M."/>
            <person name="Bucao C."/>
            <person name="Bouchez O."/>
            <person name="Gislard M."/>
            <person name="Lluch J."/>
            <person name="Milhes M."/>
            <person name="Lampietro C."/>
            <person name="Lopez Roques C."/>
            <person name="Donnadieu C."/>
            <person name="Braasch I."/>
            <person name="Desvignes T."/>
            <person name="Postlethwait J."/>
            <person name="Bobe J."/>
            <person name="Guiguen Y."/>
            <person name="Dirks R."/>
        </authorList>
    </citation>
    <scope>NUCLEOTIDE SEQUENCE</scope>
    <source>
        <strain evidence="10">Tag_6206</strain>
        <tissue evidence="10">Liver</tissue>
    </source>
</reference>
<evidence type="ECO:0000313" key="11">
    <source>
        <dbReference type="Proteomes" id="UP001044222"/>
    </source>
</evidence>
<dbReference type="Pfam" id="PF00664">
    <property type="entry name" value="ABC_membrane"/>
    <property type="match status" value="1"/>
</dbReference>
<feature type="transmembrane region" description="Helical" evidence="8">
    <location>
        <begin position="251"/>
        <end position="272"/>
    </location>
</feature>
<keyword evidence="11" id="KW-1185">Reference proteome</keyword>
<keyword evidence="1" id="KW-0813">Transport</keyword>